<accession>A0A7M1B3J3</accession>
<dbReference type="InterPro" id="IPR001544">
    <property type="entry name" value="Aminotrans_IV"/>
</dbReference>
<dbReference type="AlphaFoldDB" id="A0A7M1B3J3"/>
<name>A0A7M1B3J3_9BACT</name>
<dbReference type="KEGG" id="ssei:FJR45_10155"/>
<dbReference type="Proteomes" id="UP000593719">
    <property type="component" value="Chromosome"/>
</dbReference>
<dbReference type="InterPro" id="IPR043132">
    <property type="entry name" value="BCAT-like_C"/>
</dbReference>
<dbReference type="SUPFAM" id="SSF56752">
    <property type="entry name" value="D-aminoacid aminotransferase-like PLP-dependent enzymes"/>
    <property type="match status" value="1"/>
</dbReference>
<dbReference type="Pfam" id="PF01063">
    <property type="entry name" value="Aminotran_4"/>
    <property type="match status" value="1"/>
</dbReference>
<dbReference type="Gene3D" id="3.30.470.10">
    <property type="match status" value="1"/>
</dbReference>
<proteinExistence type="predicted"/>
<dbReference type="Gene3D" id="3.20.10.10">
    <property type="entry name" value="D-amino Acid Aminotransferase, subunit A, domain 2"/>
    <property type="match status" value="1"/>
</dbReference>
<reference evidence="1 2" key="1">
    <citation type="submission" date="2019-06" db="EMBL/GenBank/DDBJ databases">
        <title>Sulfurimonas gotlandica sp. nov., a chemoautotrophic and psychrotolerant epsilonproteobacterium isolated from a pelagic redoxcline, and an emended description of the genus Sulfurimonas.</title>
        <authorList>
            <person name="Wang S."/>
            <person name="Jiang L."/>
            <person name="Shao Z."/>
        </authorList>
    </citation>
    <scope>NUCLEOTIDE SEQUENCE [LARGE SCALE GENOMIC DNA]</scope>
    <source>
        <strain evidence="1 2">S2-6</strain>
    </source>
</reference>
<evidence type="ECO:0000313" key="2">
    <source>
        <dbReference type="Proteomes" id="UP000593719"/>
    </source>
</evidence>
<protein>
    <submittedName>
        <fullName evidence="1">Branched-chain amino acid aminotransferase</fullName>
    </submittedName>
</protein>
<gene>
    <name evidence="1" type="ORF">FJR45_10155</name>
</gene>
<keyword evidence="1" id="KW-0808">Transferase</keyword>
<dbReference type="InterPro" id="IPR043131">
    <property type="entry name" value="BCAT-like_N"/>
</dbReference>
<dbReference type="InterPro" id="IPR036038">
    <property type="entry name" value="Aminotransferase-like"/>
</dbReference>
<organism evidence="1 2">
    <name type="scientific">Sulfurimonas sediminis</name>
    <dbReference type="NCBI Taxonomy" id="2590020"/>
    <lineage>
        <taxon>Bacteria</taxon>
        <taxon>Pseudomonadati</taxon>
        <taxon>Campylobacterota</taxon>
        <taxon>Epsilonproteobacteria</taxon>
        <taxon>Campylobacterales</taxon>
        <taxon>Sulfurimonadaceae</taxon>
        <taxon>Sulfurimonas</taxon>
    </lineage>
</organism>
<keyword evidence="1" id="KW-0032">Aminotransferase</keyword>
<dbReference type="EMBL" id="CP041235">
    <property type="protein sequence ID" value="QOP44284.1"/>
    <property type="molecule type" value="Genomic_DNA"/>
</dbReference>
<sequence>MNKIQYLETIKAVDAKLFHLAYHQKRLEKTVGHSGIILEDILHPPASGFFRCRVVYDGEKYKVTYHQYKKKSIQTLKLVYDNEIEYCKKYYDRSKIERLLQKKSFCDDILIVKNSLITDTSIANIAFKYKDEWITPKSPLLEGTTRARLLESGKIREDDISVDDLKRFKQLALMNAMIDFDIIPNENIRDIIC</sequence>
<keyword evidence="2" id="KW-1185">Reference proteome</keyword>
<dbReference type="GO" id="GO:0008483">
    <property type="term" value="F:transaminase activity"/>
    <property type="evidence" value="ECO:0007669"/>
    <property type="project" value="UniProtKB-KW"/>
</dbReference>
<evidence type="ECO:0000313" key="1">
    <source>
        <dbReference type="EMBL" id="QOP44284.1"/>
    </source>
</evidence>
<dbReference type="RefSeq" id="WP_193150434.1">
    <property type="nucleotide sequence ID" value="NZ_CP041235.1"/>
</dbReference>